<dbReference type="AlphaFoldDB" id="A0A484L5K0"/>
<feature type="region of interest" description="Disordered" evidence="1">
    <location>
        <begin position="1"/>
        <end position="37"/>
    </location>
</feature>
<gene>
    <name evidence="2" type="ORF">CCAM_LOCUS13393</name>
</gene>
<protein>
    <submittedName>
        <fullName evidence="2">Uncharacterized protein</fullName>
    </submittedName>
</protein>
<dbReference type="Proteomes" id="UP000595140">
    <property type="component" value="Unassembled WGS sequence"/>
</dbReference>
<accession>A0A484L5K0</accession>
<keyword evidence="3" id="KW-1185">Reference proteome</keyword>
<evidence type="ECO:0000256" key="1">
    <source>
        <dbReference type="SAM" id="MobiDB-lite"/>
    </source>
</evidence>
<reference evidence="2 3" key="1">
    <citation type="submission" date="2018-04" db="EMBL/GenBank/DDBJ databases">
        <authorList>
            <person name="Vogel A."/>
        </authorList>
    </citation>
    <scope>NUCLEOTIDE SEQUENCE [LARGE SCALE GENOMIC DNA]</scope>
</reference>
<organism evidence="2 3">
    <name type="scientific">Cuscuta campestris</name>
    <dbReference type="NCBI Taxonomy" id="132261"/>
    <lineage>
        <taxon>Eukaryota</taxon>
        <taxon>Viridiplantae</taxon>
        <taxon>Streptophyta</taxon>
        <taxon>Embryophyta</taxon>
        <taxon>Tracheophyta</taxon>
        <taxon>Spermatophyta</taxon>
        <taxon>Magnoliopsida</taxon>
        <taxon>eudicotyledons</taxon>
        <taxon>Gunneridae</taxon>
        <taxon>Pentapetalae</taxon>
        <taxon>asterids</taxon>
        <taxon>lamiids</taxon>
        <taxon>Solanales</taxon>
        <taxon>Convolvulaceae</taxon>
        <taxon>Cuscuteae</taxon>
        <taxon>Cuscuta</taxon>
        <taxon>Cuscuta subgen. Grammica</taxon>
        <taxon>Cuscuta sect. Cleistogrammica</taxon>
    </lineage>
</organism>
<sequence length="68" mass="7629">MASKHLPNYISRTAGEDLRRQQIISSSRPPYKESSEKCKANHVQHFPYQLHGQELPLGSPNRISAGQG</sequence>
<evidence type="ECO:0000313" key="2">
    <source>
        <dbReference type="EMBL" id="VFQ71617.1"/>
    </source>
</evidence>
<evidence type="ECO:0000313" key="3">
    <source>
        <dbReference type="Proteomes" id="UP000595140"/>
    </source>
</evidence>
<dbReference type="EMBL" id="OOIL02001045">
    <property type="protein sequence ID" value="VFQ71617.1"/>
    <property type="molecule type" value="Genomic_DNA"/>
</dbReference>
<proteinExistence type="predicted"/>
<name>A0A484L5K0_9ASTE</name>